<evidence type="ECO:0000313" key="1">
    <source>
        <dbReference type="EMBL" id="SVB78592.1"/>
    </source>
</evidence>
<gene>
    <name evidence="1" type="ORF">METZ01_LOCUS231446</name>
</gene>
<proteinExistence type="predicted"/>
<name>A0A382GUN5_9ZZZZ</name>
<organism evidence="1">
    <name type="scientific">marine metagenome</name>
    <dbReference type="NCBI Taxonomy" id="408172"/>
    <lineage>
        <taxon>unclassified sequences</taxon>
        <taxon>metagenomes</taxon>
        <taxon>ecological metagenomes</taxon>
    </lineage>
</organism>
<protein>
    <submittedName>
        <fullName evidence="1">Uncharacterized protein</fullName>
    </submittedName>
</protein>
<dbReference type="AlphaFoldDB" id="A0A382GUN5"/>
<dbReference type="EMBL" id="UINC01057443">
    <property type="protein sequence ID" value="SVB78592.1"/>
    <property type="molecule type" value="Genomic_DNA"/>
</dbReference>
<accession>A0A382GUN5</accession>
<sequence length="199" mass="23026">MNVSQRISTSLTILFCTSLFGCLSTSMLATQWSKNLALASNKTEASDPAVNDGKLGTIAVVDPTNHRVFGLKFPQIYQVRKVIIHNVNLFRFDLDYWDLANQEWKQAHSVLQRRNLDGMRVQPKYVIDRLNFQTNMLRLKVRRTVDDQVISKTNPDPNDKVVNKIRKNFFGRLVTYFRVLKPSYASLREIEVYTLAKQE</sequence>
<dbReference type="PROSITE" id="PS51257">
    <property type="entry name" value="PROKAR_LIPOPROTEIN"/>
    <property type="match status" value="1"/>
</dbReference>
<reference evidence="1" key="1">
    <citation type="submission" date="2018-05" db="EMBL/GenBank/DDBJ databases">
        <authorList>
            <person name="Lanie J.A."/>
            <person name="Ng W.-L."/>
            <person name="Kazmierczak K.M."/>
            <person name="Andrzejewski T.M."/>
            <person name="Davidsen T.M."/>
            <person name="Wayne K.J."/>
            <person name="Tettelin H."/>
            <person name="Glass J.I."/>
            <person name="Rusch D."/>
            <person name="Podicherti R."/>
            <person name="Tsui H.-C.T."/>
            <person name="Winkler M.E."/>
        </authorList>
    </citation>
    <scope>NUCLEOTIDE SEQUENCE</scope>
</reference>